<dbReference type="EMBL" id="AAWS01000001">
    <property type="protein sequence ID" value="EAY31986.1"/>
    <property type="molecule type" value="Genomic_DNA"/>
</dbReference>
<comment type="caution">
    <text evidence="1">The sequence shown here is derived from an EMBL/GenBank/DDBJ whole genome shotgun (WGS) entry which is preliminary data.</text>
</comment>
<evidence type="ECO:0000313" key="1">
    <source>
        <dbReference type="EMBL" id="EAY31986.1"/>
    </source>
</evidence>
<proteinExistence type="predicted"/>
<name>A1ZCI4_MICM2</name>
<keyword evidence="2" id="KW-1185">Reference proteome</keyword>
<evidence type="ECO:0000313" key="2">
    <source>
        <dbReference type="Proteomes" id="UP000004095"/>
    </source>
</evidence>
<gene>
    <name evidence="1" type="ORF">M23134_02015</name>
</gene>
<dbReference type="RefSeq" id="WP_002692860.1">
    <property type="nucleotide sequence ID" value="NZ_AAWS01000001.1"/>
</dbReference>
<reference evidence="1 2" key="1">
    <citation type="submission" date="2007-01" db="EMBL/GenBank/DDBJ databases">
        <authorList>
            <person name="Haygood M."/>
            <person name="Podell S."/>
            <person name="Anderson C."/>
            <person name="Hopkinson B."/>
            <person name="Roe K."/>
            <person name="Barbeau K."/>
            <person name="Gaasterland T."/>
            <person name="Ferriera S."/>
            <person name="Johnson J."/>
            <person name="Kravitz S."/>
            <person name="Beeson K."/>
            <person name="Sutton G."/>
            <person name="Rogers Y.-H."/>
            <person name="Friedman R."/>
            <person name="Frazier M."/>
            <person name="Venter J.C."/>
        </authorList>
    </citation>
    <scope>NUCLEOTIDE SEQUENCE [LARGE SCALE GENOMIC DNA]</scope>
    <source>
        <strain evidence="1 2">ATCC 23134</strain>
    </source>
</reference>
<accession>A1ZCI4</accession>
<organism evidence="1 2">
    <name type="scientific">Microscilla marina ATCC 23134</name>
    <dbReference type="NCBI Taxonomy" id="313606"/>
    <lineage>
        <taxon>Bacteria</taxon>
        <taxon>Pseudomonadati</taxon>
        <taxon>Bacteroidota</taxon>
        <taxon>Cytophagia</taxon>
        <taxon>Cytophagales</taxon>
        <taxon>Microscillaceae</taxon>
        <taxon>Microscilla</taxon>
    </lineage>
</organism>
<dbReference type="Proteomes" id="UP000004095">
    <property type="component" value="Unassembled WGS sequence"/>
</dbReference>
<dbReference type="OrthoDB" id="9806653at2"/>
<evidence type="ECO:0008006" key="3">
    <source>
        <dbReference type="Google" id="ProtNLM"/>
    </source>
</evidence>
<sequence length="413" mass="47801">MKKKVFIGLTDIASQITDLAKGFEANGYETLTAIHGKHANIVKADADYDFSQMKKYWFGGVRPHLLQKKLQKKWLEPRDRVFRKAVRECDIFVFMWSTFMPDLSDLKELKRRGKKIIVFFVGSDVRKKDAYEQEAKLYNIQSYFSFLTNSEIQRANYENKLKYTRVFEKYADVILSLPNQSQLGLRAYQHFFVPVNTQEIVENSQQREIPIIAHAPSNRGVKGTSIILDTLNQLKDEGVKFEQRLIENMPYHQALKTYSSSDIIIGELFLPSGGKLDREALAAGAVSMTSLRKDYIDYTPDDCPIIDITPNTLYTKLKSIIQDYPKRQSLAKIGRAYVEKYHSPKSICKSTLDALGITDGRAPHIYTPTFFREKFIPESNEDSKMYNQWTEYVKDCDWYKKYVPSGERDGLIF</sequence>
<dbReference type="SUPFAM" id="SSF53756">
    <property type="entry name" value="UDP-Glycosyltransferase/glycogen phosphorylase"/>
    <property type="match status" value="1"/>
</dbReference>
<dbReference type="eggNOG" id="COG0438">
    <property type="taxonomic scope" value="Bacteria"/>
</dbReference>
<dbReference type="AlphaFoldDB" id="A1ZCI4"/>
<protein>
    <recommendedName>
        <fullName evidence="3">Glycosyltransferase</fullName>
    </recommendedName>
</protein>